<dbReference type="CDD" id="cd05778">
    <property type="entry name" value="DNA_polB_zeta_exo"/>
    <property type="match status" value="1"/>
</dbReference>
<dbReference type="PROSITE" id="PS50199">
    <property type="entry name" value="ZF_RANBP2_2"/>
    <property type="match status" value="2"/>
</dbReference>
<accession>A0ABR0P5P2</accession>
<reference evidence="19 20" key="1">
    <citation type="submission" date="2023-03" db="EMBL/GenBank/DDBJ databases">
        <title>WGS of Gossypium arboreum.</title>
        <authorList>
            <person name="Yu D."/>
        </authorList>
    </citation>
    <scope>NUCLEOTIDE SEQUENCE [LARGE SCALE GENOMIC DNA]</scope>
    <source>
        <tissue evidence="19">Leaf</tissue>
    </source>
</reference>
<dbReference type="Pfam" id="PF24065">
    <property type="entry name" value="REV3_N"/>
    <property type="match status" value="1"/>
</dbReference>
<dbReference type="Pfam" id="PF03104">
    <property type="entry name" value="DNA_pol_B_exo1"/>
    <property type="match status" value="1"/>
</dbReference>
<dbReference type="CDD" id="cd05534">
    <property type="entry name" value="POLBc_zeta"/>
    <property type="match status" value="1"/>
</dbReference>
<feature type="region of interest" description="Disordered" evidence="17">
    <location>
        <begin position="2736"/>
        <end position="2781"/>
    </location>
</feature>
<evidence type="ECO:0000256" key="13">
    <source>
        <dbReference type="ARBA" id="ARBA00023014"/>
    </source>
</evidence>
<dbReference type="InterPro" id="IPR030559">
    <property type="entry name" value="PolZ_Rev3"/>
</dbReference>
<dbReference type="InterPro" id="IPR042087">
    <property type="entry name" value="DNA_pol_B_thumb"/>
</dbReference>
<keyword evidence="9 16" id="KW-0863">Zinc-finger</keyword>
<feature type="region of interest" description="Disordered" evidence="17">
    <location>
        <begin position="2805"/>
        <end position="3019"/>
    </location>
</feature>
<evidence type="ECO:0000259" key="18">
    <source>
        <dbReference type="PROSITE" id="PS50199"/>
    </source>
</evidence>
<feature type="compositionally biased region" description="Polar residues" evidence="17">
    <location>
        <begin position="2765"/>
        <end position="2777"/>
    </location>
</feature>
<keyword evidence="5" id="KW-0808">Transferase</keyword>
<feature type="domain" description="RanBP2-type" evidence="18">
    <location>
        <begin position="2624"/>
        <end position="2653"/>
    </location>
</feature>
<keyword evidence="12" id="KW-0408">Iron</keyword>
<sequence>MFNIYVLRYEQFSRHKKSKFRDNNWKSLIQAVSPGIEAYLNFISRDLNFISRDEFESFQEINNVYDDGTSNVLDSFTGGFFRAISRKGNFRLPQVIKALKRNNQNPSFPLNSLFSHKKGKIEMLNSQSDSSVFSVRIVSIDHYMAPPIPGFDVCYSSFQGEKVNEVPVIRIYGSTPAGQKTCLHVHRALPYLYVPLADMLPQSTRILQEAGDECTHGLALALEKALKLKGGAGSKRQHVHGCSLVRAKKFYGYHSSEELFVKIHLYYPHDVSRAANLLLAGAVLDKILQPHESHIPFILQFLVDYNLYGMGHLHLSGMKFRNPIPDLFHPRKFNCYGQHEQKVDHLTSGSGGFQADSSSDVCLSSPIWISSTIPSEWMWHVPNELDESSVQDICNVKRQSLCELEGDTTIDDILNHQFKIYTSLSQTSTDVKMVQSLIPIWEEEYKRTGMHERVLLSDPDKPLPEDVLKALSLGLGFDNKLMELCSKAENLPCSDLGFEHSVLPSADDGNLVGHTHINSEHNVPQARSCSKEQNQLGSLPQHCKPCEKEMNTALSEDKDVSPVLLSVGEIHSSETLLPSNSKATDTEALGLLRWLATSHAAEDINSDDELVRESILTPLLPATTIDKVLEKASIDYESESQKECQDILDSVEDLIEFEGLKDRTYNSFDQTQVSSGKTIPQLDGSSDDLPLSPSAGSVTNSSKRDIKTDYKKSSQDSDKTLSIKRKRKISLWGSLPLSVTEKGKDNLNSVGFNITEACADEIKEYLGRSFPAENNLGKTSNRLNVNIDANDCNKTEASTLVECSVRDLMRKKRSRHIESADCGFVRSESVHLKGEKETPNFFCPKQLDFHELHDKLDKKAPGSLNHRPSITNVQEELQEAVGFKPTHSDPTDCILPQISGIYNPPQANTGNPEQMGKTSTVKLYPEKHDSAISISPCETCNSKKFDLLAASVEPVTPDADTLQSHKEIVSPDERMQQTGTSGSWCLSVSSCKHEVLGMDGYILKDYNASGTSLSTDKLMLMDAMTDKKDLQNEDCGGGPGGQHGPHTGLAVDNEEKPVELVGMSFCKRPPAADWNEGTTENVSHTHTTRYWPPVFIEENYQVASGRALDEILPFFSGDREETESQNNFIENKNSKFQEAALGVPTHYQNDGSFLYLLTPVFSPPSADSVYGWLSCVDQGASKQRNALSAESPPLTGFSECLIALENSLPVNYNEDLIETTSKYHTEPIWEQGHPEKNVVLGSGVKPCCDESTCLSEGKVTKVNSCSNGSQDLSQISGPDGKSMPTPLSKIGFRDPASVGAGQQLTVLSLEVHTESRGDLRPDPRFDAINVIALAIQNDNDYVTEVYVLLFSNTGFCQRSLDGISGFKVFVFDEEKHLFGQFMKVLCSLDPDILMGWDVQGSSLGFLAERASYLGIGLLNKISRTPSETKIKAEETNISEEGLEDELLLKPLVADNIVTEDAIIEDEWGRTHASGVHVGGRIVLNVWRLMRSEVKLNMYTVEAVAESVLRRKIPSISYKVLTKWFSSGPAQARYRCVEYVVERAKLNLEMMNQLDMINRTSELARVFGIDFFSVLSRGSQFRVESMFLRLAHTQNYLAVSPGNQQVACQPAMECLPLVMEPESGFYADPVVVLDFQSLYPSMIIAYNLCFCTCLGKIANSEVNTLGVSSYAPDPNVLRDLKDQLLLTPNGVMYVPSKVRKGVLPRLLEEILSTRIMVKQAMKNLTPSQKVLQRIFNARQLALKLIANVTYGYTAAGFSGRMPCAELADSIVQCGRGTLEKAISYVHAHEKWKANVIYGDTDSMFVLLKGRTVEESFKIGHEIATAITAMNPYPVTLKMEKVYHPCFLLTKKRYVGYSYESPGQVKPIFDAKGIETVRRDTCGAVAKTLEQSLKLFFEHQDISKVRAYLHRQWTRILSGRVSLQDFVFAKEVRLGTYSTKVSSLPPAAIVAAKAMRADPRAEPRYAERVPYVVIHGEPGARLVDMVVDPLEILAVNSPYRLNDLYYINKQIIPALQRVFGLVGGDLNRWFSEMPRPAREAFGKCGVHALNPQRTRIDYYYLSKHCILCGELVQASTHLCSKCSENKTAVVAAITGRTSKLEREMQHLVAICRHCGGGDWLVESGVKCNSLACSVFYERRKVQKELQGLSAVATDKGFYPKWFMTLFIITYQKMAQSPFTLILLKRLSLSYKSRLKPHHLSSPPGFTTVFIRPFSSTSPQPAGAATEDPPKPNSLSARMSFVFEQIDKIEKQKQQQSLENDDTLQRIRAWRQSKKESQATQKRFQSKEQNPDSDSGSAKNDAALSDSPELTDLPNGGAFQRIHAWREFKYGENNESAEDAKSEAEVGVLSTDSVTKLGESETQKKVEVEVVHPWPEWIELMERLVQQHYFDHKRRDDEKMVEDLGFDMTNVVEEVKDDAGIDFKDYKTVQTACINFGKDRFDILRSLSRQDIQILVGFGCPNADKKVVFSAKLLRKRVHLDEGDVCSSCSLRNSCERGYLLTNKEDEARTIDVMRVLLAYGFDYVNGSVVNESVLKKKSVKTVARKLLYEVVKLSAVPIDPNLPPPVVKKPPPKVKQPPPPPKKRVGRDDIEMKKGDWLCPKCDFMNFAKNTVCLQCDAKRPKRQLLPGEWECPECNFLNYRRNMACFHCDCKRPPDAFMGSKIQEMQPGARTRLEKVANRPEVSNAWNFDFDDDESDGADVAAFEYADTSVKSGGDFRELEDESDMVGRASRVQERMYSDFNSSKHGQGFDDFDDEDDIDSYEVDSQQNNPRQKASSNVYVDKEVFSEPERSRGSKFVRKNIALSGSEDDLDFDSDEELSAHPNWKSSHVADSKHRGRIASKDLSFDSEDHDLDSDGDDGFDNFGSKRWKEDKGSYGRGKSQNRESSSFKGGSFSGSDYENNGRHSRRNVSRGSKTGSGSRGNSVRGSGSNDYKFRKDSHSRSNAKTDGRKNNSNNNFNRSHRGSRGDHRRVGEDDYSRQKGGGRKPGGFGNRPWGKSREYGKEVDHDPSEFRNSRRVIQR</sequence>
<evidence type="ECO:0000256" key="12">
    <source>
        <dbReference type="ARBA" id="ARBA00023004"/>
    </source>
</evidence>
<evidence type="ECO:0000256" key="8">
    <source>
        <dbReference type="ARBA" id="ARBA00022763"/>
    </source>
</evidence>
<evidence type="ECO:0000256" key="16">
    <source>
        <dbReference type="PROSITE-ProRule" id="PRU00322"/>
    </source>
</evidence>
<feature type="compositionally biased region" description="Basic and acidic residues" evidence="17">
    <location>
        <begin position="2931"/>
        <end position="2949"/>
    </location>
</feature>
<dbReference type="InterPro" id="IPR017964">
    <property type="entry name" value="DNA-dir_DNA_pol_B_CS"/>
</dbReference>
<feature type="compositionally biased region" description="Acidic residues" evidence="17">
    <location>
        <begin position="2749"/>
        <end position="2761"/>
    </location>
</feature>
<keyword evidence="20" id="KW-1185">Reference proteome</keyword>
<dbReference type="InterPro" id="IPR056435">
    <property type="entry name" value="DPOD/Z_N"/>
</dbReference>
<evidence type="ECO:0000256" key="2">
    <source>
        <dbReference type="ARBA" id="ARBA00005755"/>
    </source>
</evidence>
<comment type="cofactor">
    <cofactor evidence="1">
        <name>[4Fe-4S] cluster</name>
        <dbReference type="ChEBI" id="CHEBI:49883"/>
    </cofactor>
</comment>
<feature type="compositionally biased region" description="Low complexity" evidence="17">
    <location>
        <begin position="2909"/>
        <end position="2929"/>
    </location>
</feature>
<feature type="compositionally biased region" description="Low complexity" evidence="17">
    <location>
        <begin position="2884"/>
        <end position="2895"/>
    </location>
</feature>
<dbReference type="Pfam" id="PF00641">
    <property type="entry name" value="Zn_ribbon_RanBP"/>
    <property type="match status" value="2"/>
</dbReference>
<comment type="caution">
    <text evidence="19">The sequence shown here is derived from an EMBL/GenBank/DDBJ whole genome shotgun (WGS) entry which is preliminary data.</text>
</comment>
<dbReference type="InterPro" id="IPR025687">
    <property type="entry name" value="Znf-C4pol"/>
</dbReference>
<feature type="region of interest" description="Disordered" evidence="17">
    <location>
        <begin position="2560"/>
        <end position="2585"/>
    </location>
</feature>
<evidence type="ECO:0000256" key="11">
    <source>
        <dbReference type="ARBA" id="ARBA00022932"/>
    </source>
</evidence>
<evidence type="ECO:0000256" key="3">
    <source>
        <dbReference type="ARBA" id="ARBA00012417"/>
    </source>
</evidence>
<feature type="region of interest" description="Disordered" evidence="17">
    <location>
        <begin position="2268"/>
        <end position="2313"/>
    </location>
</feature>
<dbReference type="InterPro" id="IPR023211">
    <property type="entry name" value="DNA_pol_palm_dom_sf"/>
</dbReference>
<dbReference type="InterPro" id="IPR006134">
    <property type="entry name" value="DNA-dir_DNA_pol_B_multi_dom"/>
</dbReference>
<dbReference type="Gene3D" id="1.10.132.60">
    <property type="entry name" value="DNA polymerase family B, C-terminal domain"/>
    <property type="match status" value="1"/>
</dbReference>
<evidence type="ECO:0000256" key="5">
    <source>
        <dbReference type="ARBA" id="ARBA00022679"/>
    </source>
</evidence>
<dbReference type="Gene3D" id="4.10.1060.10">
    <property type="entry name" value="Zinc finger, RanBP2-type"/>
    <property type="match status" value="2"/>
</dbReference>
<evidence type="ECO:0000256" key="9">
    <source>
        <dbReference type="ARBA" id="ARBA00022771"/>
    </source>
</evidence>
<feature type="compositionally biased region" description="Basic and acidic residues" evidence="17">
    <location>
        <begin position="702"/>
        <end position="721"/>
    </location>
</feature>
<proteinExistence type="inferred from homology"/>
<dbReference type="Proteomes" id="UP001358586">
    <property type="component" value="Chromosome 8"/>
</dbReference>
<evidence type="ECO:0000256" key="14">
    <source>
        <dbReference type="ARBA" id="ARBA00023204"/>
    </source>
</evidence>
<dbReference type="PROSITE" id="PS00116">
    <property type="entry name" value="DNA_POLYMERASE_B"/>
    <property type="match status" value="1"/>
</dbReference>
<dbReference type="Pfam" id="PF24055">
    <property type="entry name" value="POL3_N"/>
    <property type="match status" value="1"/>
</dbReference>
<keyword evidence="11" id="KW-0239">DNA-directed DNA polymerase</keyword>
<feature type="compositionally biased region" description="Basic and acidic residues" evidence="17">
    <location>
        <begin position="2963"/>
        <end position="2977"/>
    </location>
</feature>
<dbReference type="SUPFAM" id="SSF56672">
    <property type="entry name" value="DNA/RNA polymerases"/>
    <property type="match status" value="1"/>
</dbReference>
<dbReference type="InterPro" id="IPR006133">
    <property type="entry name" value="DNA-dir_DNA_pol_B_exonuc"/>
</dbReference>
<feature type="compositionally biased region" description="Pro residues" evidence="17">
    <location>
        <begin position="2560"/>
        <end position="2578"/>
    </location>
</feature>
<dbReference type="PANTHER" id="PTHR45812:SF1">
    <property type="entry name" value="DNA POLYMERASE ZETA CATALYTIC SUBUNIT"/>
    <property type="match status" value="1"/>
</dbReference>
<keyword evidence="6" id="KW-0548">Nucleotidyltransferase</keyword>
<keyword evidence="13" id="KW-0411">Iron-sulfur</keyword>
<dbReference type="PRINTS" id="PR00106">
    <property type="entry name" value="DNAPOLB"/>
</dbReference>
<dbReference type="InterPro" id="IPR036443">
    <property type="entry name" value="Znf_RanBP2_sf"/>
</dbReference>
<dbReference type="Gene3D" id="3.90.1600.10">
    <property type="entry name" value="Palm domain of DNA polymerase"/>
    <property type="match status" value="1"/>
</dbReference>
<dbReference type="EMBL" id="JARKNE010000008">
    <property type="protein sequence ID" value="KAK5813647.1"/>
    <property type="molecule type" value="Genomic_DNA"/>
</dbReference>
<dbReference type="InterPro" id="IPR012337">
    <property type="entry name" value="RNaseH-like_sf"/>
</dbReference>
<dbReference type="Pfam" id="PF14260">
    <property type="entry name" value="zf-C4pol"/>
    <property type="match status" value="1"/>
</dbReference>
<dbReference type="SMART" id="SM00547">
    <property type="entry name" value="ZnF_RBZ"/>
    <property type="match status" value="2"/>
</dbReference>
<feature type="region of interest" description="Disordered" evidence="17">
    <location>
        <begin position="671"/>
        <end position="721"/>
    </location>
</feature>
<dbReference type="InterPro" id="IPR043502">
    <property type="entry name" value="DNA/RNA_pol_sf"/>
</dbReference>
<keyword evidence="7" id="KW-0479">Metal-binding</keyword>
<feature type="compositionally biased region" description="Acidic residues" evidence="17">
    <location>
        <begin position="2805"/>
        <end position="2816"/>
    </location>
</feature>
<keyword evidence="10" id="KW-0862">Zinc</keyword>
<keyword evidence="8" id="KW-0227">DNA damage</keyword>
<feature type="compositionally biased region" description="Low complexity" evidence="17">
    <location>
        <begin position="682"/>
        <end position="697"/>
    </location>
</feature>
<dbReference type="InterPro" id="IPR036397">
    <property type="entry name" value="RNaseH_sf"/>
</dbReference>
<evidence type="ECO:0000256" key="1">
    <source>
        <dbReference type="ARBA" id="ARBA00001966"/>
    </source>
</evidence>
<evidence type="ECO:0000313" key="19">
    <source>
        <dbReference type="EMBL" id="KAK5813647.1"/>
    </source>
</evidence>
<name>A0ABR0P5P2_GOSAR</name>
<evidence type="ECO:0000256" key="10">
    <source>
        <dbReference type="ARBA" id="ARBA00022833"/>
    </source>
</evidence>
<dbReference type="SMART" id="SM00486">
    <property type="entry name" value="POLBc"/>
    <property type="match status" value="1"/>
</dbReference>
<feature type="compositionally biased region" description="Acidic residues" evidence="17">
    <location>
        <begin position="2844"/>
        <end position="2859"/>
    </location>
</feature>
<dbReference type="Gene3D" id="1.10.287.690">
    <property type="entry name" value="Helix hairpin bin"/>
    <property type="match status" value="1"/>
</dbReference>
<evidence type="ECO:0000256" key="15">
    <source>
        <dbReference type="ARBA" id="ARBA00049244"/>
    </source>
</evidence>
<keyword evidence="14" id="KW-0234">DNA repair</keyword>
<dbReference type="Gene3D" id="3.30.420.10">
    <property type="entry name" value="Ribonuclease H-like superfamily/Ribonuclease H"/>
    <property type="match status" value="1"/>
</dbReference>
<evidence type="ECO:0000256" key="17">
    <source>
        <dbReference type="SAM" id="MobiDB-lite"/>
    </source>
</evidence>
<dbReference type="InterPro" id="IPR006172">
    <property type="entry name" value="DNA-dir_DNA_pol_B"/>
</dbReference>
<dbReference type="Gene3D" id="3.30.342.10">
    <property type="entry name" value="DNA Polymerase, chain B, domain 1"/>
    <property type="match status" value="1"/>
</dbReference>
<dbReference type="PANTHER" id="PTHR45812">
    <property type="entry name" value="DNA POLYMERASE ZETA CATALYTIC SUBUNIT"/>
    <property type="match status" value="1"/>
</dbReference>
<comment type="catalytic activity">
    <reaction evidence="15">
        <text>DNA(n) + a 2'-deoxyribonucleoside 5'-triphosphate = DNA(n+1) + diphosphate</text>
        <dbReference type="Rhea" id="RHEA:22508"/>
        <dbReference type="Rhea" id="RHEA-COMP:17339"/>
        <dbReference type="Rhea" id="RHEA-COMP:17340"/>
        <dbReference type="ChEBI" id="CHEBI:33019"/>
        <dbReference type="ChEBI" id="CHEBI:61560"/>
        <dbReference type="ChEBI" id="CHEBI:173112"/>
        <dbReference type="EC" id="2.7.7.7"/>
    </reaction>
</comment>
<dbReference type="SUPFAM" id="SSF53098">
    <property type="entry name" value="Ribonuclease H-like"/>
    <property type="match status" value="1"/>
</dbReference>
<feature type="compositionally biased region" description="Basic and acidic residues" evidence="17">
    <location>
        <begin position="2995"/>
        <end position="3012"/>
    </location>
</feature>
<evidence type="ECO:0000256" key="4">
    <source>
        <dbReference type="ARBA" id="ARBA00021589"/>
    </source>
</evidence>
<dbReference type="InterPro" id="IPR001876">
    <property type="entry name" value="Znf_RanBP2"/>
</dbReference>
<dbReference type="PROSITE" id="PS01358">
    <property type="entry name" value="ZF_RANBP2_1"/>
    <property type="match status" value="2"/>
</dbReference>
<dbReference type="SUPFAM" id="SSF90209">
    <property type="entry name" value="Ran binding protein zinc finger-like"/>
    <property type="match status" value="1"/>
</dbReference>
<organism evidence="19 20">
    <name type="scientific">Gossypium arboreum</name>
    <name type="common">Tree cotton</name>
    <name type="synonym">Gossypium nanking</name>
    <dbReference type="NCBI Taxonomy" id="29729"/>
    <lineage>
        <taxon>Eukaryota</taxon>
        <taxon>Viridiplantae</taxon>
        <taxon>Streptophyta</taxon>
        <taxon>Embryophyta</taxon>
        <taxon>Tracheophyta</taxon>
        <taxon>Spermatophyta</taxon>
        <taxon>Magnoliopsida</taxon>
        <taxon>eudicotyledons</taxon>
        <taxon>Gunneridae</taxon>
        <taxon>Pentapetalae</taxon>
        <taxon>rosids</taxon>
        <taxon>malvids</taxon>
        <taxon>Malvales</taxon>
        <taxon>Malvaceae</taxon>
        <taxon>Malvoideae</taxon>
        <taxon>Gossypium</taxon>
    </lineage>
</organism>
<evidence type="ECO:0000313" key="20">
    <source>
        <dbReference type="Proteomes" id="UP001358586"/>
    </source>
</evidence>
<dbReference type="Pfam" id="PF00136">
    <property type="entry name" value="DNA_pol_B"/>
    <property type="match status" value="1"/>
</dbReference>
<feature type="domain" description="RanBP2-type" evidence="18">
    <location>
        <begin position="2591"/>
        <end position="2620"/>
    </location>
</feature>
<comment type="similarity">
    <text evidence="2">Belongs to the DNA polymerase type-B family.</text>
</comment>
<evidence type="ECO:0000256" key="6">
    <source>
        <dbReference type="ARBA" id="ARBA00022695"/>
    </source>
</evidence>
<dbReference type="InterPro" id="IPR056447">
    <property type="entry name" value="REV3_N"/>
</dbReference>
<feature type="compositionally biased region" description="Basic and acidic residues" evidence="17">
    <location>
        <begin position="2827"/>
        <end position="2843"/>
    </location>
</feature>
<dbReference type="EC" id="2.7.7.7" evidence="3"/>
<gene>
    <name evidence="19" type="ORF">PVK06_029098</name>
</gene>
<protein>
    <recommendedName>
        <fullName evidence="4">DNA polymerase zeta catalytic subunit</fullName>
        <ecNumber evidence="3">2.7.7.7</ecNumber>
    </recommendedName>
</protein>
<evidence type="ECO:0000256" key="7">
    <source>
        <dbReference type="ARBA" id="ARBA00022723"/>
    </source>
</evidence>